<evidence type="ECO:0000313" key="12">
    <source>
        <dbReference type="Proteomes" id="UP000515146"/>
    </source>
</evidence>
<feature type="compositionally biased region" description="Low complexity" evidence="9">
    <location>
        <begin position="295"/>
        <end position="306"/>
    </location>
</feature>
<comment type="cofactor">
    <cofactor evidence="2">
        <name>Mg(2+)</name>
        <dbReference type="ChEBI" id="CHEBI:18420"/>
    </cofactor>
</comment>
<keyword evidence="12" id="KW-1185">Reference proteome</keyword>
<dbReference type="OrthoDB" id="2274644at2759"/>
<name>A0A6P6XSH1_DERPT</name>
<feature type="domain" description="PAP-associated" evidence="10">
    <location>
        <begin position="523"/>
        <end position="598"/>
    </location>
</feature>
<evidence type="ECO:0000256" key="9">
    <source>
        <dbReference type="SAM" id="MobiDB-lite"/>
    </source>
</evidence>
<dbReference type="SUPFAM" id="SSF81631">
    <property type="entry name" value="PAP/OAS1 substrate-binding domain"/>
    <property type="match status" value="1"/>
</dbReference>
<evidence type="ECO:0000256" key="6">
    <source>
        <dbReference type="ARBA" id="ARBA00022723"/>
    </source>
</evidence>
<evidence type="ECO:0000256" key="4">
    <source>
        <dbReference type="ARBA" id="ARBA00022490"/>
    </source>
</evidence>
<comment type="cofactor">
    <cofactor evidence="1">
        <name>Mn(2+)</name>
        <dbReference type="ChEBI" id="CHEBI:29035"/>
    </cofactor>
</comment>
<keyword evidence="5" id="KW-0808">Transferase</keyword>
<feature type="compositionally biased region" description="Basic residues" evidence="9">
    <location>
        <begin position="72"/>
        <end position="85"/>
    </location>
</feature>
<evidence type="ECO:0000256" key="5">
    <source>
        <dbReference type="ARBA" id="ARBA00022679"/>
    </source>
</evidence>
<comment type="similarity">
    <text evidence="8">Belongs to the DNA polymerase type-B-like family. GLD2 subfamily.</text>
</comment>
<evidence type="ECO:0000256" key="8">
    <source>
        <dbReference type="ARBA" id="ARBA00038491"/>
    </source>
</evidence>
<feature type="compositionally biased region" description="Low complexity" evidence="9">
    <location>
        <begin position="103"/>
        <end position="116"/>
    </location>
</feature>
<dbReference type="PANTHER" id="PTHR12271:SF40">
    <property type="entry name" value="POLY(A) RNA POLYMERASE GLD2"/>
    <property type="match status" value="1"/>
</dbReference>
<feature type="compositionally biased region" description="Polar residues" evidence="9">
    <location>
        <begin position="92"/>
        <end position="102"/>
    </location>
</feature>
<feature type="region of interest" description="Disordered" evidence="9">
    <location>
        <begin position="46"/>
        <end position="124"/>
    </location>
</feature>
<reference evidence="13" key="1">
    <citation type="submission" date="2025-08" db="UniProtKB">
        <authorList>
            <consortium name="RefSeq"/>
        </authorList>
    </citation>
    <scope>IDENTIFICATION</scope>
    <source>
        <strain evidence="13">Airmid</strain>
    </source>
</reference>
<dbReference type="PANTHER" id="PTHR12271">
    <property type="entry name" value="POLY A POLYMERASE CID PAP -RELATED"/>
    <property type="match status" value="1"/>
</dbReference>
<dbReference type="InterPro" id="IPR054708">
    <property type="entry name" value="MTPAP-like_central"/>
</dbReference>
<dbReference type="GO" id="GO:0031123">
    <property type="term" value="P:RNA 3'-end processing"/>
    <property type="evidence" value="ECO:0007669"/>
    <property type="project" value="TreeGrafter"/>
</dbReference>
<feature type="domain" description="Poly(A) RNA polymerase mitochondrial-like central palm" evidence="11">
    <location>
        <begin position="222"/>
        <end position="434"/>
    </location>
</feature>
<evidence type="ECO:0000313" key="13">
    <source>
        <dbReference type="RefSeq" id="XP_027196412.1"/>
    </source>
</evidence>
<dbReference type="AlphaFoldDB" id="A0A6P6XSH1"/>
<keyword evidence="7" id="KW-0460">Magnesium</keyword>
<dbReference type="Gene3D" id="3.30.460.10">
    <property type="entry name" value="Beta Polymerase, domain 2"/>
    <property type="match status" value="1"/>
</dbReference>
<dbReference type="GO" id="GO:0046872">
    <property type="term" value="F:metal ion binding"/>
    <property type="evidence" value="ECO:0007669"/>
    <property type="project" value="UniProtKB-KW"/>
</dbReference>
<accession>A0A6P6XSH1</accession>
<dbReference type="Pfam" id="PF03828">
    <property type="entry name" value="PAP_assoc"/>
    <property type="match status" value="1"/>
</dbReference>
<dbReference type="Proteomes" id="UP000515146">
    <property type="component" value="Unplaced"/>
</dbReference>
<feature type="compositionally biased region" description="Polar residues" evidence="9">
    <location>
        <begin position="60"/>
        <end position="71"/>
    </location>
</feature>
<feature type="compositionally biased region" description="Basic and acidic residues" evidence="9">
    <location>
        <begin position="308"/>
        <end position="334"/>
    </location>
</feature>
<dbReference type="RefSeq" id="XP_027196412.1">
    <property type="nucleotide sequence ID" value="XM_027340611.1"/>
</dbReference>
<evidence type="ECO:0000256" key="3">
    <source>
        <dbReference type="ARBA" id="ARBA00004496"/>
    </source>
</evidence>
<keyword evidence="6" id="KW-0479">Metal-binding</keyword>
<dbReference type="Gene3D" id="1.10.1410.10">
    <property type="match status" value="1"/>
</dbReference>
<dbReference type="InterPro" id="IPR043519">
    <property type="entry name" value="NT_sf"/>
</dbReference>
<organism evidence="12 13">
    <name type="scientific">Dermatophagoides pteronyssinus</name>
    <name type="common">European house dust mite</name>
    <dbReference type="NCBI Taxonomy" id="6956"/>
    <lineage>
        <taxon>Eukaryota</taxon>
        <taxon>Metazoa</taxon>
        <taxon>Ecdysozoa</taxon>
        <taxon>Arthropoda</taxon>
        <taxon>Chelicerata</taxon>
        <taxon>Arachnida</taxon>
        <taxon>Acari</taxon>
        <taxon>Acariformes</taxon>
        <taxon>Sarcoptiformes</taxon>
        <taxon>Astigmata</taxon>
        <taxon>Psoroptidia</taxon>
        <taxon>Analgoidea</taxon>
        <taxon>Pyroglyphidae</taxon>
        <taxon>Dermatophagoidinae</taxon>
        <taxon>Dermatophagoides</taxon>
    </lineage>
</organism>
<gene>
    <name evidence="13" type="primary">LOC113790908</name>
</gene>
<protein>
    <submittedName>
        <fullName evidence="13">Poly(A) RNA polymerase gld-2-like</fullName>
    </submittedName>
</protein>
<dbReference type="KEGG" id="dpte:113790908"/>
<dbReference type="SUPFAM" id="SSF81301">
    <property type="entry name" value="Nucleotidyltransferase"/>
    <property type="match status" value="1"/>
</dbReference>
<dbReference type="InParanoid" id="A0A6P6XSH1"/>
<evidence type="ECO:0000256" key="1">
    <source>
        <dbReference type="ARBA" id="ARBA00001936"/>
    </source>
</evidence>
<dbReference type="GO" id="GO:1990817">
    <property type="term" value="F:poly(A) RNA polymerase activity"/>
    <property type="evidence" value="ECO:0007669"/>
    <property type="project" value="UniProtKB-ARBA"/>
</dbReference>
<dbReference type="CDD" id="cd05402">
    <property type="entry name" value="NT_PAP_TUTase"/>
    <property type="match status" value="1"/>
</dbReference>
<evidence type="ECO:0000259" key="10">
    <source>
        <dbReference type="Pfam" id="PF03828"/>
    </source>
</evidence>
<dbReference type="OMA" id="MCVEEPF"/>
<evidence type="ECO:0000259" key="11">
    <source>
        <dbReference type="Pfam" id="PF22600"/>
    </source>
</evidence>
<proteinExistence type="inferred from homology"/>
<comment type="subcellular location">
    <subcellularLocation>
        <location evidence="3">Cytoplasm</location>
    </subcellularLocation>
</comment>
<evidence type="ECO:0000256" key="2">
    <source>
        <dbReference type="ARBA" id="ARBA00001946"/>
    </source>
</evidence>
<dbReference type="GO" id="GO:0005737">
    <property type="term" value="C:cytoplasm"/>
    <property type="evidence" value="ECO:0007669"/>
    <property type="project" value="UniProtKB-SubCell"/>
</dbReference>
<dbReference type="InterPro" id="IPR002058">
    <property type="entry name" value="PAP_assoc"/>
</dbReference>
<evidence type="ECO:0000256" key="7">
    <source>
        <dbReference type="ARBA" id="ARBA00022842"/>
    </source>
</evidence>
<feature type="region of interest" description="Disordered" evidence="9">
    <location>
        <begin position="292"/>
        <end position="337"/>
    </location>
</feature>
<keyword evidence="4" id="KW-0963">Cytoplasm</keyword>
<dbReference type="Pfam" id="PF22600">
    <property type="entry name" value="MTPAP-like_central"/>
    <property type="match status" value="1"/>
</dbReference>
<sequence length="644" mass="74090">MSLSKNILIDHQDSAILSSKIASYSDPKMSTAMQKLTNEMHAIGLKQQHHDEQQQQSSSGVRSNPGGSTTVTKKRRSRQPNRSRSRSTSLSNQATGIDNGNHQQQLSQQRPQQQQRQQRDRSNSLVGQKNVRFSLSNPNLSQQHHQQQQSLSNSVNHSIQRLFTNSNFNNRNRHRSNSDPDLISPFNYFVAQQSRLYHNQHQQQHRGTMMNSKPGMSKDFVSREIMDYYQRNRQSNDKYKAKQILRESLENTLKQCFPNYFINLHIIGSSTNGIGDNASTVDICVMAHKKSMLAQPSSEPQVSSVSGDEDKGEDKKDKTDEKEKEKSTEEKVDAVDEEEKVVKAVADSNTDGDVVANENEKEKDNVNVMANEDLELKHIEKILQNKNFAKNIVLIPARVPIIKFQDIICNMNVTLNLNQEVSIRNTQLIRDYSKMDWRFPQLAMIIKEWARENRINSAVEKSISPYSWTLLVIHYLQAIEPPVLPCLQKMSPQRYNIDINIDEERNIWRQPPIKWQSKNNNSLKQLMKGFFRYFGYVFRYDQHIISIREGKVLNRIYHRSSSSSTTTSSGGGGGNEGDNLAIQWNSLMCVEEPFNRSNTTRCVKDYSTFERIKELLRMSSNALKGNRISLFNIIVDDLDFPIKY</sequence>